<dbReference type="EMBL" id="LAZR01047459">
    <property type="protein sequence ID" value="KKK94169.1"/>
    <property type="molecule type" value="Genomic_DNA"/>
</dbReference>
<sequence length="207" mass="21890">MRKFASSIMAVCLVLLMAVPAFAGTTELVSVSSTGEQGDRMSRTPSISADGRFVAFESWSTNLVASDINGQTDIFIHDRITDAMEIVSISNTGEHGNGQSREPSISADSRFVAFGSNSSNLSPGISGTQIYVHDRELGTTIAVSVNEAGNQGNGSSRRPSISGDGRLIAFESRSNNLVQNDTNKKSDVFVFDMADGSLRGVSVDSKG</sequence>
<comment type="caution">
    <text evidence="1">The sequence shown here is derived from an EMBL/GenBank/DDBJ whole genome shotgun (WGS) entry which is preliminary data.</text>
</comment>
<gene>
    <name evidence="1" type="ORF">LCGC14_2685540</name>
</gene>
<dbReference type="AlphaFoldDB" id="A0A0F9BUS7"/>
<name>A0A0F9BUS7_9ZZZZ</name>
<dbReference type="Gene3D" id="2.120.10.30">
    <property type="entry name" value="TolB, C-terminal domain"/>
    <property type="match status" value="1"/>
</dbReference>
<dbReference type="Pfam" id="PF07676">
    <property type="entry name" value="PD40"/>
    <property type="match status" value="1"/>
</dbReference>
<proteinExistence type="predicted"/>
<dbReference type="InterPro" id="IPR011042">
    <property type="entry name" value="6-blade_b-propeller_TolB-like"/>
</dbReference>
<reference evidence="1" key="1">
    <citation type="journal article" date="2015" name="Nature">
        <title>Complex archaea that bridge the gap between prokaryotes and eukaryotes.</title>
        <authorList>
            <person name="Spang A."/>
            <person name="Saw J.H."/>
            <person name="Jorgensen S.L."/>
            <person name="Zaremba-Niedzwiedzka K."/>
            <person name="Martijn J."/>
            <person name="Lind A.E."/>
            <person name="van Eijk R."/>
            <person name="Schleper C."/>
            <person name="Guy L."/>
            <person name="Ettema T.J."/>
        </authorList>
    </citation>
    <scope>NUCLEOTIDE SEQUENCE</scope>
</reference>
<organism evidence="1">
    <name type="scientific">marine sediment metagenome</name>
    <dbReference type="NCBI Taxonomy" id="412755"/>
    <lineage>
        <taxon>unclassified sequences</taxon>
        <taxon>metagenomes</taxon>
        <taxon>ecological metagenomes</taxon>
    </lineage>
</organism>
<dbReference type="SUPFAM" id="SSF82171">
    <property type="entry name" value="DPP6 N-terminal domain-like"/>
    <property type="match status" value="1"/>
</dbReference>
<evidence type="ECO:0000313" key="1">
    <source>
        <dbReference type="EMBL" id="KKK94169.1"/>
    </source>
</evidence>
<accession>A0A0F9BUS7</accession>
<protein>
    <submittedName>
        <fullName evidence="1">Uncharacterized protein</fullName>
    </submittedName>
</protein>
<feature type="non-terminal residue" evidence="1">
    <location>
        <position position="207"/>
    </location>
</feature>
<dbReference type="InterPro" id="IPR011659">
    <property type="entry name" value="WD40"/>
</dbReference>